<dbReference type="Proteomes" id="UP000199312">
    <property type="component" value="Unassembled WGS sequence"/>
</dbReference>
<name>A0A1I6NSM4_9FLAO</name>
<dbReference type="PROSITE" id="PS50093">
    <property type="entry name" value="PKD"/>
    <property type="match status" value="1"/>
</dbReference>
<feature type="domain" description="PKD" evidence="1">
    <location>
        <begin position="39"/>
        <end position="81"/>
    </location>
</feature>
<protein>
    <submittedName>
        <fullName evidence="2">Surface protein</fullName>
    </submittedName>
</protein>
<dbReference type="SUPFAM" id="SSF49299">
    <property type="entry name" value="PKD domain"/>
    <property type="match status" value="1"/>
</dbReference>
<keyword evidence="3" id="KW-1185">Reference proteome</keyword>
<dbReference type="RefSeq" id="WP_090222220.1">
    <property type="nucleotide sequence ID" value="NZ_FOZP01000001.1"/>
</dbReference>
<dbReference type="Pfam" id="PF03382">
    <property type="entry name" value="DUF285"/>
    <property type="match status" value="1"/>
</dbReference>
<evidence type="ECO:0000259" key="1">
    <source>
        <dbReference type="PROSITE" id="PS50093"/>
    </source>
</evidence>
<dbReference type="STRING" id="593133.SAMN04488006_0497"/>
<organism evidence="2 3">
    <name type="scientific">Lutibacter maritimus</name>
    <dbReference type="NCBI Taxonomy" id="593133"/>
    <lineage>
        <taxon>Bacteria</taxon>
        <taxon>Pseudomonadati</taxon>
        <taxon>Bacteroidota</taxon>
        <taxon>Flavobacteriia</taxon>
        <taxon>Flavobacteriales</taxon>
        <taxon>Flavobacteriaceae</taxon>
        <taxon>Lutibacter</taxon>
    </lineage>
</organism>
<dbReference type="EMBL" id="FOZP01000001">
    <property type="protein sequence ID" value="SFS30859.1"/>
    <property type="molecule type" value="Genomic_DNA"/>
</dbReference>
<dbReference type="InterPro" id="IPR000601">
    <property type="entry name" value="PKD_dom"/>
</dbReference>
<dbReference type="InterPro" id="IPR013783">
    <property type="entry name" value="Ig-like_fold"/>
</dbReference>
<evidence type="ECO:0000313" key="2">
    <source>
        <dbReference type="EMBL" id="SFS30859.1"/>
    </source>
</evidence>
<dbReference type="NCBIfam" id="TIGR02167">
    <property type="entry name" value="Liste_lipo_26"/>
    <property type="match status" value="1"/>
</dbReference>
<sequence length="473" mass="52789">MAIFGNKNVGFGLIKNDVTSFITKWVVANNDTISLPLANGYSYDFTVDWGDGSNDTNITSYNDINNTHTYVAAGTYTVKISGIIGAFVSNSYTDRNKIFEVIQWGTNIWYALNFKGCQNLNITALDIPIFGTNATIQRLFAENGAMTINNLENWDVSKVINFAESFQLCSFSNDLSNWDVGNGLNFSSMFYQSGGFNSAIGNWNMSKATNLGRMFYGSTSFNQPLNNWDVSKVTTMYQMFLDARVFNQPLNNWNTASVKDISYMFFLSDAFNQDISDWNISQVTDARVMFTTSYFNSDNYDLLLIGWQSQTHKSNVIFSAGSAKYTLNSPSNTARNNLINDGWVITDGGYRFLENYNAIRNSGFDTDTEWNYDSSWSISGGLFIDNGGGRAYQSLPSYLTGRTFRIKYDIVSLISGSVRIDCGNGTLGTPRTQIGHYEEDLVFSGAGYNLYINQVGRTFNGSVDNVQAILLPQ</sequence>
<dbReference type="InterPro" id="IPR035986">
    <property type="entry name" value="PKD_dom_sf"/>
</dbReference>
<reference evidence="3" key="1">
    <citation type="submission" date="2016-10" db="EMBL/GenBank/DDBJ databases">
        <authorList>
            <person name="Varghese N."/>
            <person name="Submissions S."/>
        </authorList>
    </citation>
    <scope>NUCLEOTIDE SEQUENCE [LARGE SCALE GENOMIC DNA]</scope>
    <source>
        <strain evidence="3">DSM 24450</strain>
    </source>
</reference>
<dbReference type="InterPro" id="IPR005046">
    <property type="entry name" value="DUF285"/>
</dbReference>
<evidence type="ECO:0000313" key="3">
    <source>
        <dbReference type="Proteomes" id="UP000199312"/>
    </source>
</evidence>
<proteinExistence type="predicted"/>
<dbReference type="OrthoDB" id="9813840at2"/>
<gene>
    <name evidence="2" type="ORF">SAMN04488006_0497</name>
</gene>
<dbReference type="AlphaFoldDB" id="A0A1I6NSM4"/>
<dbReference type="Gene3D" id="2.60.40.10">
    <property type="entry name" value="Immunoglobulins"/>
    <property type="match status" value="1"/>
</dbReference>
<accession>A0A1I6NSM4</accession>
<dbReference type="InterPro" id="IPR011889">
    <property type="entry name" value="Liste_lipo_26"/>
</dbReference>